<organism evidence="1 2">
    <name type="scientific">Brassica campestris</name>
    <name type="common">Field mustard</name>
    <dbReference type="NCBI Taxonomy" id="3711"/>
    <lineage>
        <taxon>Eukaryota</taxon>
        <taxon>Viridiplantae</taxon>
        <taxon>Streptophyta</taxon>
        <taxon>Embryophyta</taxon>
        <taxon>Tracheophyta</taxon>
        <taxon>Spermatophyta</taxon>
        <taxon>Magnoliopsida</taxon>
        <taxon>eudicotyledons</taxon>
        <taxon>Gunneridae</taxon>
        <taxon>Pentapetalae</taxon>
        <taxon>rosids</taxon>
        <taxon>malvids</taxon>
        <taxon>Brassicales</taxon>
        <taxon>Brassicaceae</taxon>
        <taxon>Brassiceae</taxon>
        <taxon>Brassica</taxon>
    </lineage>
</organism>
<accession>A0A397YVH4</accession>
<dbReference type="AlphaFoldDB" id="A0A397YVH4"/>
<dbReference type="Proteomes" id="UP000264353">
    <property type="component" value="Chromosome A6"/>
</dbReference>
<protein>
    <submittedName>
        <fullName evidence="1">Uncharacterized protein</fullName>
    </submittedName>
</protein>
<name>A0A397YVH4_BRACM</name>
<evidence type="ECO:0000313" key="1">
    <source>
        <dbReference type="EMBL" id="RID57469.1"/>
    </source>
</evidence>
<proteinExistence type="predicted"/>
<gene>
    <name evidence="1" type="ORF">BRARA_F00838</name>
</gene>
<evidence type="ECO:0000313" key="2">
    <source>
        <dbReference type="Proteomes" id="UP000264353"/>
    </source>
</evidence>
<dbReference type="EMBL" id="CM010633">
    <property type="protein sequence ID" value="RID57469.1"/>
    <property type="molecule type" value="Genomic_DNA"/>
</dbReference>
<reference evidence="1 2" key="1">
    <citation type="submission" date="2018-06" db="EMBL/GenBank/DDBJ databases">
        <title>WGS assembly of Brassica rapa FPsc.</title>
        <authorList>
            <person name="Bowman J."/>
            <person name="Kohchi T."/>
            <person name="Yamato K."/>
            <person name="Jenkins J."/>
            <person name="Shu S."/>
            <person name="Ishizaki K."/>
            <person name="Yamaoka S."/>
            <person name="Nishihama R."/>
            <person name="Nakamura Y."/>
            <person name="Berger F."/>
            <person name="Adam C."/>
            <person name="Aki S."/>
            <person name="Althoff F."/>
            <person name="Araki T."/>
            <person name="Arteaga-Vazquez M."/>
            <person name="Balasubrmanian S."/>
            <person name="Bauer D."/>
            <person name="Boehm C."/>
            <person name="Briginshaw L."/>
            <person name="Caballero-Perez J."/>
            <person name="Catarino B."/>
            <person name="Chen F."/>
            <person name="Chiyoda S."/>
            <person name="Chovatia M."/>
            <person name="Davies K."/>
            <person name="Delmans M."/>
            <person name="Demura T."/>
            <person name="Dierschke T."/>
            <person name="Dolan L."/>
            <person name="Dorantes-Acosta A."/>
            <person name="Eklund D."/>
            <person name="Florent S."/>
            <person name="Flores-Sandoval E."/>
            <person name="Fujiyama A."/>
            <person name="Fukuzawa H."/>
            <person name="Galik B."/>
            <person name="Grimanelli D."/>
            <person name="Grimwood J."/>
            <person name="Grossniklaus U."/>
            <person name="Hamada T."/>
            <person name="Haseloff J."/>
            <person name="Hetherington A."/>
            <person name="Higo A."/>
            <person name="Hirakawa Y."/>
            <person name="Hundley H."/>
            <person name="Ikeda Y."/>
            <person name="Inoue K."/>
            <person name="Inoue S."/>
            <person name="Ishida S."/>
            <person name="Jia Q."/>
            <person name="Kakita M."/>
            <person name="Kanazawa T."/>
            <person name="Kawai Y."/>
            <person name="Kawashima T."/>
            <person name="Kennedy M."/>
            <person name="Kinose K."/>
            <person name="Kinoshita T."/>
            <person name="Kohara Y."/>
            <person name="Koide E."/>
            <person name="Komatsu K."/>
            <person name="Kopischke S."/>
            <person name="Kubo M."/>
            <person name="Kyozuka J."/>
            <person name="Lagercrantz U."/>
            <person name="Lin S."/>
            <person name="Lindquist E."/>
            <person name="Lipzen A."/>
            <person name="Lu C."/>
            <person name="Luna E."/>
            <person name="Martienssen R."/>
            <person name="Minamino N."/>
            <person name="Mizutani M."/>
            <person name="Mizutani M."/>
            <person name="Mochizuki N."/>
            <person name="Monte I."/>
            <person name="Mosher R."/>
            <person name="Nagasaki H."/>
            <person name="Nakagami H."/>
            <person name="Naramoto S."/>
            <person name="Nishitani K."/>
            <person name="Ohtani M."/>
            <person name="Okamoto T."/>
            <person name="Okumura M."/>
            <person name="Phillips J."/>
            <person name="Pollak B."/>
            <person name="Reinders A."/>
            <person name="Roevekamp M."/>
            <person name="Sano R."/>
            <person name="Sawa S."/>
            <person name="Schmid M."/>
            <person name="Shirakawa M."/>
            <person name="Solano R."/>
            <person name="Spunde A."/>
            <person name="Suetsugu N."/>
            <person name="Sugano S."/>
            <person name="Sugiyama A."/>
            <person name="Sun R."/>
            <person name="Suzuki Y."/>
            <person name="Takenaka M."/>
            <person name="Takezawa D."/>
            <person name="Tomogane H."/>
            <person name="Tsuzuki M."/>
            <person name="Ueda T."/>
            <person name="Umeda M."/>
            <person name="Ward J."/>
            <person name="Watanabe Y."/>
            <person name="Yazaki K."/>
            <person name="Yokoyama R."/>
            <person name="Yoshitake Y."/>
            <person name="Yotsui I."/>
            <person name="Zachgo S."/>
            <person name="Schmutz J."/>
        </authorList>
    </citation>
    <scope>NUCLEOTIDE SEQUENCE [LARGE SCALE GENOMIC DNA]</scope>
    <source>
        <strain evidence="2">cv. B-3</strain>
    </source>
</reference>
<sequence>MASFRWLELPQVPLAKASNSSSCFLNHLLRRVMVHAIDCVVAKIFMNSLHVVCLDVTASKTSIHKITETGDRSRSGKCMRLEIQVLVYIESFIPSWEGEVSLSLSCVAALLAPPPSLPSDISSFSSSPTILLSDSSEDFLSNFWPLISSLPCLSTAASVSPLESLLLLGPCRLIQI</sequence>